<dbReference type="AlphaFoldDB" id="A0A4R3MYL7"/>
<organism evidence="1 2">
    <name type="scientific">Melghiribacillus thermohalophilus</name>
    <dbReference type="NCBI Taxonomy" id="1324956"/>
    <lineage>
        <taxon>Bacteria</taxon>
        <taxon>Bacillati</taxon>
        <taxon>Bacillota</taxon>
        <taxon>Bacilli</taxon>
        <taxon>Bacillales</taxon>
        <taxon>Bacillaceae</taxon>
        <taxon>Melghiribacillus</taxon>
    </lineage>
</organism>
<dbReference type="Proteomes" id="UP000294650">
    <property type="component" value="Unassembled WGS sequence"/>
</dbReference>
<accession>A0A4R3MYL7</accession>
<comment type="caution">
    <text evidence="1">The sequence shown here is derived from an EMBL/GenBank/DDBJ whole genome shotgun (WGS) entry which is preliminary data.</text>
</comment>
<reference evidence="1 2" key="1">
    <citation type="submission" date="2019-03" db="EMBL/GenBank/DDBJ databases">
        <title>Genomic Encyclopedia of Type Strains, Phase IV (KMG-IV): sequencing the most valuable type-strain genomes for metagenomic binning, comparative biology and taxonomic classification.</title>
        <authorList>
            <person name="Goeker M."/>
        </authorList>
    </citation>
    <scope>NUCLEOTIDE SEQUENCE [LARGE SCALE GENOMIC DNA]</scope>
    <source>
        <strain evidence="1 2">DSM 25894</strain>
    </source>
</reference>
<gene>
    <name evidence="1" type="ORF">EDD68_11074</name>
</gene>
<protein>
    <submittedName>
        <fullName evidence="1">Uncharacterized protein</fullName>
    </submittedName>
</protein>
<keyword evidence="2" id="KW-1185">Reference proteome</keyword>
<sequence>MVKLSLFEMKRTRRGYTATRRQHEEMLDVEIIMDEYDNLHPDGKYVHRKTSSIENTRDVSLL</sequence>
<evidence type="ECO:0000313" key="2">
    <source>
        <dbReference type="Proteomes" id="UP000294650"/>
    </source>
</evidence>
<evidence type="ECO:0000313" key="1">
    <source>
        <dbReference type="EMBL" id="TCT21770.1"/>
    </source>
</evidence>
<dbReference type="RefSeq" id="WP_132371834.1">
    <property type="nucleotide sequence ID" value="NZ_SMAN01000010.1"/>
</dbReference>
<proteinExistence type="predicted"/>
<dbReference type="EMBL" id="SMAN01000010">
    <property type="protein sequence ID" value="TCT21770.1"/>
    <property type="molecule type" value="Genomic_DNA"/>
</dbReference>
<name>A0A4R3MYL7_9BACI</name>